<evidence type="ECO:0000313" key="7">
    <source>
        <dbReference type="Proteomes" id="UP001595722"/>
    </source>
</evidence>
<dbReference type="SMART" id="SM01005">
    <property type="entry name" value="Ala_racemase_C"/>
    <property type="match status" value="1"/>
</dbReference>
<dbReference type="EC" id="5.1.1.1" evidence="4"/>
<dbReference type="PROSITE" id="PS00395">
    <property type="entry name" value="ALANINE_RACEMASE"/>
    <property type="match status" value="1"/>
</dbReference>
<feature type="binding site" evidence="4">
    <location>
        <position position="146"/>
    </location>
    <ligand>
        <name>substrate</name>
    </ligand>
</feature>
<keyword evidence="7" id="KW-1185">Reference proteome</keyword>
<feature type="active site" description="Proton acceptor; specific for D-alanine" evidence="4">
    <location>
        <position position="51"/>
    </location>
</feature>
<comment type="caution">
    <text evidence="6">The sequence shown here is derived from an EMBL/GenBank/DDBJ whole genome shotgun (WGS) entry which is preliminary data.</text>
</comment>
<keyword evidence="3 4" id="KW-0413">Isomerase</keyword>
<feature type="modified residue" description="N6-(pyridoxal phosphate)lysine" evidence="4">
    <location>
        <position position="51"/>
    </location>
</feature>
<dbReference type="PRINTS" id="PR00992">
    <property type="entry name" value="ALARACEMASE"/>
</dbReference>
<dbReference type="Pfam" id="PF00842">
    <property type="entry name" value="Ala_racemase_C"/>
    <property type="match status" value="1"/>
</dbReference>
<comment type="similarity">
    <text evidence="4">Belongs to the alanine racemase family.</text>
</comment>
<evidence type="ECO:0000256" key="1">
    <source>
        <dbReference type="ARBA" id="ARBA00001933"/>
    </source>
</evidence>
<dbReference type="PANTHER" id="PTHR30511">
    <property type="entry name" value="ALANINE RACEMASE"/>
    <property type="match status" value="1"/>
</dbReference>
<dbReference type="RefSeq" id="WP_376864160.1">
    <property type="nucleotide sequence ID" value="NZ_JBHRYB010000001.1"/>
</dbReference>
<dbReference type="InterPro" id="IPR001608">
    <property type="entry name" value="Ala_racemase_N"/>
</dbReference>
<reference evidence="7" key="1">
    <citation type="journal article" date="2019" name="Int. J. Syst. Evol. Microbiol.">
        <title>The Global Catalogue of Microorganisms (GCM) 10K type strain sequencing project: providing services to taxonomists for standard genome sequencing and annotation.</title>
        <authorList>
            <consortium name="The Broad Institute Genomics Platform"/>
            <consortium name="The Broad Institute Genome Sequencing Center for Infectious Disease"/>
            <person name="Wu L."/>
            <person name="Ma J."/>
        </authorList>
    </citation>
    <scope>NUCLEOTIDE SEQUENCE [LARGE SCALE GENOMIC DNA]</scope>
    <source>
        <strain evidence="7">KCTC 42424</strain>
    </source>
</reference>
<evidence type="ECO:0000313" key="6">
    <source>
        <dbReference type="EMBL" id="MFC3678608.1"/>
    </source>
</evidence>
<sequence>MISTVSQTASAATSKQLTTRPTYARINWANLRSNYQIAKAQAPGAAYAVIKANGYGHGIVACARALGEADGFAVACVDEAMALRQAGIKRPVVVLQGAYCSKEWQLASDNDLQLVVQHPQQLQQRAELVLPNPVAVWLKINSGMNRVGVRADEAQALIDLIDADEQLQLRLVMTHFADADQGSDAALADAIQVMQSQSWPVPLSVSNSAATLTGLASVLETSDSVSRPGILLYGSSPLLNQSAAELGLKTVMTLTSQVIHIHTIKAGEKVGYGGDWTAEKDGRIAVVAIGYGDGYPRQAPNGTPVMINGHRCALAGRVSMDMITVDISAHDDIQIGDAVELWGEQIDVDDIAARCNTIAYELFCQLTPRVKRIAAEG</sequence>
<name>A0ABV7VNQ9_9GAMM</name>
<feature type="binding site" evidence="4">
    <location>
        <position position="320"/>
    </location>
    <ligand>
        <name>substrate</name>
    </ligand>
</feature>
<gene>
    <name evidence="6" type="primary">alr</name>
    <name evidence="6" type="ORF">ACFOMG_00600</name>
</gene>
<dbReference type="SUPFAM" id="SSF51419">
    <property type="entry name" value="PLP-binding barrel"/>
    <property type="match status" value="1"/>
</dbReference>
<dbReference type="Pfam" id="PF01168">
    <property type="entry name" value="Ala_racemase_N"/>
    <property type="match status" value="1"/>
</dbReference>
<feature type="domain" description="Alanine racemase C-terminal" evidence="5">
    <location>
        <begin position="251"/>
        <end position="375"/>
    </location>
</feature>
<evidence type="ECO:0000259" key="5">
    <source>
        <dbReference type="SMART" id="SM01005"/>
    </source>
</evidence>
<accession>A0ABV7VNQ9</accession>
<evidence type="ECO:0000256" key="2">
    <source>
        <dbReference type="ARBA" id="ARBA00022898"/>
    </source>
</evidence>
<comment type="pathway">
    <text evidence="4">Amino-acid biosynthesis; D-alanine biosynthesis; D-alanine from L-alanine: step 1/1.</text>
</comment>
<protein>
    <recommendedName>
        <fullName evidence="4">Alanine racemase</fullName>
        <ecNumber evidence="4">5.1.1.1</ecNumber>
    </recommendedName>
</protein>
<dbReference type="GO" id="GO:0008784">
    <property type="term" value="F:alanine racemase activity"/>
    <property type="evidence" value="ECO:0007669"/>
    <property type="project" value="UniProtKB-EC"/>
</dbReference>
<organism evidence="6 7">
    <name type="scientific">Bacterioplanoides pacificum</name>
    <dbReference type="NCBI Taxonomy" id="1171596"/>
    <lineage>
        <taxon>Bacteria</taxon>
        <taxon>Pseudomonadati</taxon>
        <taxon>Pseudomonadota</taxon>
        <taxon>Gammaproteobacteria</taxon>
        <taxon>Oceanospirillales</taxon>
        <taxon>Oceanospirillaceae</taxon>
        <taxon>Bacterioplanoides</taxon>
    </lineage>
</organism>
<dbReference type="InterPro" id="IPR029066">
    <property type="entry name" value="PLP-binding_barrel"/>
</dbReference>
<comment type="cofactor">
    <cofactor evidence="1 4">
        <name>pyridoxal 5'-phosphate</name>
        <dbReference type="ChEBI" id="CHEBI:597326"/>
    </cofactor>
</comment>
<feature type="active site" description="Proton acceptor; specific for L-alanine" evidence="4">
    <location>
        <position position="272"/>
    </location>
</feature>
<dbReference type="InterPro" id="IPR000821">
    <property type="entry name" value="Ala_racemase"/>
</dbReference>
<dbReference type="InterPro" id="IPR020622">
    <property type="entry name" value="Ala_racemase_pyridoxalP-BS"/>
</dbReference>
<dbReference type="Gene3D" id="2.40.37.10">
    <property type="entry name" value="Lyase, Ornithine Decarboxylase, Chain A, domain 1"/>
    <property type="match status" value="1"/>
</dbReference>
<dbReference type="EMBL" id="JBHRYB010000001">
    <property type="protein sequence ID" value="MFC3678608.1"/>
    <property type="molecule type" value="Genomic_DNA"/>
</dbReference>
<dbReference type="InterPro" id="IPR011079">
    <property type="entry name" value="Ala_racemase_C"/>
</dbReference>
<dbReference type="SUPFAM" id="SSF50621">
    <property type="entry name" value="Alanine racemase C-terminal domain-like"/>
    <property type="match status" value="1"/>
</dbReference>
<evidence type="ECO:0000256" key="4">
    <source>
        <dbReference type="HAMAP-Rule" id="MF_01201"/>
    </source>
</evidence>
<comment type="function">
    <text evidence="4">Catalyzes the interconversion of L-alanine and D-alanine. May also act on other amino acids.</text>
</comment>
<keyword evidence="2 4" id="KW-0663">Pyridoxal phosphate</keyword>
<proteinExistence type="inferred from homology"/>
<dbReference type="HAMAP" id="MF_01201">
    <property type="entry name" value="Ala_racemase"/>
    <property type="match status" value="1"/>
</dbReference>
<dbReference type="Gene3D" id="3.20.20.10">
    <property type="entry name" value="Alanine racemase"/>
    <property type="match status" value="1"/>
</dbReference>
<dbReference type="NCBIfam" id="TIGR00492">
    <property type="entry name" value="alr"/>
    <property type="match status" value="1"/>
</dbReference>
<evidence type="ECO:0000256" key="3">
    <source>
        <dbReference type="ARBA" id="ARBA00023235"/>
    </source>
</evidence>
<dbReference type="Proteomes" id="UP001595722">
    <property type="component" value="Unassembled WGS sequence"/>
</dbReference>
<dbReference type="PANTHER" id="PTHR30511:SF0">
    <property type="entry name" value="ALANINE RACEMASE, CATABOLIC-RELATED"/>
    <property type="match status" value="1"/>
</dbReference>
<comment type="catalytic activity">
    <reaction evidence="4">
        <text>L-alanine = D-alanine</text>
        <dbReference type="Rhea" id="RHEA:20249"/>
        <dbReference type="ChEBI" id="CHEBI:57416"/>
        <dbReference type="ChEBI" id="CHEBI:57972"/>
        <dbReference type="EC" id="5.1.1.1"/>
    </reaction>
</comment>
<dbReference type="InterPro" id="IPR009006">
    <property type="entry name" value="Ala_racemase/Decarboxylase_C"/>
</dbReference>